<organism evidence="1 2">
    <name type="scientific">Leptospira ryugenii</name>
    <dbReference type="NCBI Taxonomy" id="1917863"/>
    <lineage>
        <taxon>Bacteria</taxon>
        <taxon>Pseudomonadati</taxon>
        <taxon>Spirochaetota</taxon>
        <taxon>Spirochaetia</taxon>
        <taxon>Leptospirales</taxon>
        <taxon>Leptospiraceae</taxon>
        <taxon>Leptospira</taxon>
    </lineage>
</organism>
<dbReference type="InterPro" id="IPR019660">
    <property type="entry name" value="Put_sensory_transdc_reg_YbjN"/>
</dbReference>
<dbReference type="CDD" id="cd17511">
    <property type="entry name" value="YbjN_AmyR-like"/>
    <property type="match status" value="1"/>
</dbReference>
<keyword evidence="2" id="KW-1185">Reference proteome</keyword>
<protein>
    <submittedName>
        <fullName evidence="1">Putative bacterial sensory transduction regulator</fullName>
    </submittedName>
</protein>
<evidence type="ECO:0000313" key="1">
    <source>
        <dbReference type="EMBL" id="GBF49928.1"/>
    </source>
</evidence>
<gene>
    <name evidence="1" type="ORF">LPTSP4_14480</name>
</gene>
<evidence type="ECO:0000313" key="2">
    <source>
        <dbReference type="Proteomes" id="UP000245133"/>
    </source>
</evidence>
<dbReference type="Pfam" id="PF10722">
    <property type="entry name" value="YbjN"/>
    <property type="match status" value="1"/>
</dbReference>
<proteinExistence type="predicted"/>
<dbReference type="EMBL" id="BFBB01000003">
    <property type="protein sequence ID" value="GBF49928.1"/>
    <property type="molecule type" value="Genomic_DNA"/>
</dbReference>
<dbReference type="Proteomes" id="UP000245133">
    <property type="component" value="Unassembled WGS sequence"/>
</dbReference>
<sequence length="167" mass="19456">MKRDVRFSFHMKRFLLISLLLSFAYLPLLPEPNKPNPPQAPSAAILTKIDQAELKKLLKESQIEIVEESENFLVLQLRDYRAALFLPTEYSLQFYSSFTSAKPRAELVNRWNQKMRYSRAYTDEEGRIILESDLDLTGGVTRENIKDFFKKFQLLLGQFSSSLTLQD</sequence>
<comment type="caution">
    <text evidence="1">The sequence shown here is derived from an EMBL/GenBank/DDBJ whole genome shotgun (WGS) entry which is preliminary data.</text>
</comment>
<dbReference type="AlphaFoldDB" id="A0A2P2DZ70"/>
<reference evidence="1 2" key="1">
    <citation type="submission" date="2018-02" db="EMBL/GenBank/DDBJ databases">
        <title>Novel Leptospira species isolated from soil and water in Japan.</title>
        <authorList>
            <person name="Nakao R."/>
            <person name="Masuzawa T."/>
        </authorList>
    </citation>
    <scope>NUCLEOTIDE SEQUENCE [LARGE SCALE GENOMIC DNA]</scope>
    <source>
        <strain evidence="1 2">YH101</strain>
    </source>
</reference>
<accession>A0A2P2DZ70</accession>
<name>A0A2P2DZ70_9LEPT</name>